<evidence type="ECO:0000313" key="4">
    <source>
        <dbReference type="Proteomes" id="UP001526246"/>
    </source>
</evidence>
<protein>
    <submittedName>
        <fullName evidence="3">DsbA family protein</fullName>
    </submittedName>
</protein>
<evidence type="ECO:0000256" key="1">
    <source>
        <dbReference type="SAM" id="SignalP"/>
    </source>
</evidence>
<keyword evidence="4" id="KW-1185">Reference proteome</keyword>
<feature type="domain" description="Thioredoxin-like fold" evidence="2">
    <location>
        <begin position="19"/>
        <end position="205"/>
    </location>
</feature>
<organism evidence="3 4">
    <name type="scientific">Sphingomonas arvum</name>
    <dbReference type="NCBI Taxonomy" id="2992113"/>
    <lineage>
        <taxon>Bacteria</taxon>
        <taxon>Pseudomonadati</taxon>
        <taxon>Pseudomonadota</taxon>
        <taxon>Alphaproteobacteria</taxon>
        <taxon>Sphingomonadales</taxon>
        <taxon>Sphingomonadaceae</taxon>
        <taxon>Sphingomonas</taxon>
    </lineage>
</organism>
<gene>
    <name evidence="3" type="ORF">OMW55_10280</name>
</gene>
<dbReference type="SUPFAM" id="SSF52833">
    <property type="entry name" value="Thioredoxin-like"/>
    <property type="match status" value="1"/>
</dbReference>
<dbReference type="Pfam" id="PF13462">
    <property type="entry name" value="Thioredoxin_4"/>
    <property type="match status" value="1"/>
</dbReference>
<proteinExistence type="predicted"/>
<dbReference type="Gene3D" id="3.40.30.10">
    <property type="entry name" value="Glutaredoxin"/>
    <property type="match status" value="1"/>
</dbReference>
<evidence type="ECO:0000313" key="3">
    <source>
        <dbReference type="EMBL" id="MCW3798191.1"/>
    </source>
</evidence>
<dbReference type="InterPro" id="IPR012336">
    <property type="entry name" value="Thioredoxin-like_fold"/>
</dbReference>
<dbReference type="InterPro" id="IPR036249">
    <property type="entry name" value="Thioredoxin-like_sf"/>
</dbReference>
<comment type="caution">
    <text evidence="3">The sequence shown here is derived from an EMBL/GenBank/DDBJ whole genome shotgun (WGS) entry which is preliminary data.</text>
</comment>
<sequence length="205" mass="21879">MILTLFATAATVSMPVAATPTGWVIGSPKARQSLVEYGSLNCGHCAAFSREATPTLMAAVKAGRLRFEYRPFLIFPHDIAATLIARCVPVSRRFKFVEQYYANTATFTEKLRTADEATLNAAKAKGEGDYNRAVVSATGMKPLAARFGLTGAAVDRCVADPTGTAWLDSAYQKAQAAGISGTPTFFLNGTRVQFGSLEEVKAALK</sequence>
<feature type="chain" id="PRO_5046901138" evidence="1">
    <location>
        <begin position="19"/>
        <end position="205"/>
    </location>
</feature>
<name>A0ABT3JHD7_9SPHN</name>
<keyword evidence="1" id="KW-0732">Signal</keyword>
<evidence type="ECO:0000259" key="2">
    <source>
        <dbReference type="Pfam" id="PF13462"/>
    </source>
</evidence>
<feature type="signal peptide" evidence="1">
    <location>
        <begin position="1"/>
        <end position="18"/>
    </location>
</feature>
<dbReference type="Gene3D" id="1.10.40.110">
    <property type="match status" value="1"/>
</dbReference>
<dbReference type="EMBL" id="JAPDOB010000002">
    <property type="protein sequence ID" value="MCW3798191.1"/>
    <property type="molecule type" value="Genomic_DNA"/>
</dbReference>
<dbReference type="Proteomes" id="UP001526246">
    <property type="component" value="Unassembled WGS sequence"/>
</dbReference>
<dbReference type="RefSeq" id="WP_264882915.1">
    <property type="nucleotide sequence ID" value="NZ_JAPDOB010000002.1"/>
</dbReference>
<accession>A0ABT3JHD7</accession>
<reference evidence="3 4" key="1">
    <citation type="submission" date="2022-10" db="EMBL/GenBank/DDBJ databases">
        <title>Sphingomonas sp.</title>
        <authorList>
            <person name="Jin C."/>
        </authorList>
    </citation>
    <scope>NUCLEOTIDE SEQUENCE [LARGE SCALE GENOMIC DNA]</scope>
    <source>
        <strain evidence="3 4">BN140010</strain>
    </source>
</reference>